<dbReference type="EMBL" id="JAHKNI010000003">
    <property type="protein sequence ID" value="MBU3062398.1"/>
    <property type="molecule type" value="Genomic_DNA"/>
</dbReference>
<evidence type="ECO:0000256" key="1">
    <source>
        <dbReference type="PROSITE-ProRule" id="PRU00285"/>
    </source>
</evidence>
<feature type="domain" description="SHSP" evidence="3">
    <location>
        <begin position="30"/>
        <end position="140"/>
    </location>
</feature>
<comment type="similarity">
    <text evidence="1 2">Belongs to the small heat shock protein (HSP20) family.</text>
</comment>
<reference evidence="4 5" key="1">
    <citation type="submission" date="2021-06" db="EMBL/GenBank/DDBJ databases">
        <title>Actinomycetes sequencing.</title>
        <authorList>
            <person name="Shan Q."/>
        </authorList>
    </citation>
    <scope>NUCLEOTIDE SEQUENCE [LARGE SCALE GENOMIC DNA]</scope>
    <source>
        <strain evidence="4 5">NEAU-G5</strain>
    </source>
</reference>
<dbReference type="RefSeq" id="WP_215917247.1">
    <property type="nucleotide sequence ID" value="NZ_JAHKNI010000003.1"/>
</dbReference>
<dbReference type="Pfam" id="PF00011">
    <property type="entry name" value="HSP20"/>
    <property type="match status" value="1"/>
</dbReference>
<sequence length="141" mass="15223">MNLLPAHHRPGSLLPDFTDLWSALTPGLAPMFGSHMLRVEESIDEGHYVVRAEIPGIDPAKDLEVSVHSGLLTIKAERSETAEEKGRSEFSYGAFERTVSLPGGAKDEGIDASYAKGILTVRVPLGKPKEKVTKVDVKSGD</sequence>
<name>A0ABS6AZG2_9NOCA</name>
<evidence type="ECO:0000259" key="3">
    <source>
        <dbReference type="PROSITE" id="PS01031"/>
    </source>
</evidence>
<dbReference type="SUPFAM" id="SSF49764">
    <property type="entry name" value="HSP20-like chaperones"/>
    <property type="match status" value="1"/>
</dbReference>
<proteinExistence type="inferred from homology"/>
<dbReference type="InterPro" id="IPR002068">
    <property type="entry name" value="A-crystallin/Hsp20_dom"/>
</dbReference>
<keyword evidence="5" id="KW-1185">Reference proteome</keyword>
<dbReference type="PANTHER" id="PTHR11527">
    <property type="entry name" value="HEAT-SHOCK PROTEIN 20 FAMILY MEMBER"/>
    <property type="match status" value="1"/>
</dbReference>
<protein>
    <submittedName>
        <fullName evidence="4">Hsp20/alpha crystallin family protein</fullName>
    </submittedName>
</protein>
<evidence type="ECO:0000313" key="5">
    <source>
        <dbReference type="Proteomes" id="UP000733379"/>
    </source>
</evidence>
<dbReference type="InterPro" id="IPR008978">
    <property type="entry name" value="HSP20-like_chaperone"/>
</dbReference>
<accession>A0ABS6AZG2</accession>
<evidence type="ECO:0000256" key="2">
    <source>
        <dbReference type="RuleBase" id="RU003616"/>
    </source>
</evidence>
<dbReference type="Gene3D" id="2.60.40.790">
    <property type="match status" value="1"/>
</dbReference>
<gene>
    <name evidence="4" type="ORF">KO481_12795</name>
</gene>
<evidence type="ECO:0000313" key="4">
    <source>
        <dbReference type="EMBL" id="MBU3062398.1"/>
    </source>
</evidence>
<dbReference type="InterPro" id="IPR031107">
    <property type="entry name" value="Small_HSP"/>
</dbReference>
<dbReference type="PROSITE" id="PS01031">
    <property type="entry name" value="SHSP"/>
    <property type="match status" value="1"/>
</dbReference>
<comment type="caution">
    <text evidence="4">The sequence shown here is derived from an EMBL/GenBank/DDBJ whole genome shotgun (WGS) entry which is preliminary data.</text>
</comment>
<dbReference type="CDD" id="cd06464">
    <property type="entry name" value="ACD_sHsps-like"/>
    <property type="match status" value="1"/>
</dbReference>
<dbReference type="Proteomes" id="UP000733379">
    <property type="component" value="Unassembled WGS sequence"/>
</dbReference>
<organism evidence="4 5">
    <name type="scientific">Nocardia albiluteola</name>
    <dbReference type="NCBI Taxonomy" id="2842303"/>
    <lineage>
        <taxon>Bacteria</taxon>
        <taxon>Bacillati</taxon>
        <taxon>Actinomycetota</taxon>
        <taxon>Actinomycetes</taxon>
        <taxon>Mycobacteriales</taxon>
        <taxon>Nocardiaceae</taxon>
        <taxon>Nocardia</taxon>
    </lineage>
</organism>